<evidence type="ECO:0000259" key="10">
    <source>
        <dbReference type="PROSITE" id="PS50262"/>
    </source>
</evidence>
<keyword evidence="4 8" id="KW-0297">G-protein coupled receptor</keyword>
<feature type="transmembrane region" description="Helical" evidence="9">
    <location>
        <begin position="66"/>
        <end position="86"/>
    </location>
</feature>
<evidence type="ECO:0000313" key="11">
    <source>
        <dbReference type="EMBL" id="EDO48858.1"/>
    </source>
</evidence>
<feature type="domain" description="G-protein coupled receptors family 1 profile" evidence="10">
    <location>
        <begin position="45"/>
        <end position="309"/>
    </location>
</feature>
<dbReference type="EMBL" id="DS469511">
    <property type="protein sequence ID" value="EDO48858.1"/>
    <property type="molecule type" value="Genomic_DNA"/>
</dbReference>
<feature type="transmembrane region" description="Helical" evidence="9">
    <location>
        <begin position="112"/>
        <end position="130"/>
    </location>
</feature>
<evidence type="ECO:0000256" key="9">
    <source>
        <dbReference type="SAM" id="Phobius"/>
    </source>
</evidence>
<dbReference type="Gene3D" id="1.20.1070.10">
    <property type="entry name" value="Rhodopsin 7-helix transmembrane proteins"/>
    <property type="match status" value="1"/>
</dbReference>
<reference evidence="11 12" key="1">
    <citation type="journal article" date="2007" name="Science">
        <title>Sea anemone genome reveals ancestral eumetazoan gene repertoire and genomic organization.</title>
        <authorList>
            <person name="Putnam N.H."/>
            <person name="Srivastava M."/>
            <person name="Hellsten U."/>
            <person name="Dirks B."/>
            <person name="Chapman J."/>
            <person name="Salamov A."/>
            <person name="Terry A."/>
            <person name="Shapiro H."/>
            <person name="Lindquist E."/>
            <person name="Kapitonov V.V."/>
            <person name="Jurka J."/>
            <person name="Genikhovich G."/>
            <person name="Grigoriev I.V."/>
            <person name="Lucas S.M."/>
            <person name="Steele R.E."/>
            <person name="Finnerty J.R."/>
            <person name="Technau U."/>
            <person name="Martindale M.Q."/>
            <person name="Rokhsar D.S."/>
        </authorList>
    </citation>
    <scope>NUCLEOTIDE SEQUENCE [LARGE SCALE GENOMIC DNA]</scope>
    <source>
        <strain evidence="12">CH2 X CH6</strain>
    </source>
</reference>
<dbReference type="PRINTS" id="PR00237">
    <property type="entry name" value="GPCRRHODOPSN"/>
</dbReference>
<dbReference type="OMA" id="XALSIST"/>
<keyword evidence="5 9" id="KW-0472">Membrane</keyword>
<organism evidence="11 12">
    <name type="scientific">Nematostella vectensis</name>
    <name type="common">Starlet sea anemone</name>
    <dbReference type="NCBI Taxonomy" id="45351"/>
    <lineage>
        <taxon>Eukaryota</taxon>
        <taxon>Metazoa</taxon>
        <taxon>Cnidaria</taxon>
        <taxon>Anthozoa</taxon>
        <taxon>Hexacorallia</taxon>
        <taxon>Actiniaria</taxon>
        <taxon>Edwardsiidae</taxon>
        <taxon>Nematostella</taxon>
    </lineage>
</organism>
<keyword evidence="12" id="KW-1185">Reference proteome</keyword>
<keyword evidence="6 8" id="KW-0675">Receptor</keyword>
<dbReference type="AlphaFoldDB" id="A7RHI8"/>
<sequence length="346" mass="38598">MNGTVSNNTAGNVTATCAIAPGDTRAGRIGQITACSLLMCIALVGNATIVLLVCKKKEMRRNVNIFIANMAVADSLVIISGLSVWLKDIIQGTREWLLTGILGDITCKIEVFLPNMAHLVSLLTLLLISIERYRVVTNPTGVVPMTKQVRCILLVAAWMVPCGLSAFYLVFPYTKVVNNQTICGIENFNPVVQRYALFIVVLSVALLITLLVVNLFILRRLRQARVASTLPATQRRNRERRVKNAVAMVLCSVLFYVLLWSPQRLVYMLIMGGYADVFEDPCMAKTIQPISFALNFFVYMNPACSPLIYFTFLKDFRNGLRLMCFPAVEGNVQIENTQEIEMDDRN</sequence>
<accession>A7RHI8</accession>
<proteinExistence type="inferred from homology"/>
<feature type="transmembrane region" description="Helical" evidence="9">
    <location>
        <begin position="290"/>
        <end position="313"/>
    </location>
</feature>
<comment type="similarity">
    <text evidence="8">Belongs to the G-protein coupled receptor 1 family.</text>
</comment>
<dbReference type="PROSITE" id="PS00237">
    <property type="entry name" value="G_PROTEIN_RECEP_F1_1"/>
    <property type="match status" value="1"/>
</dbReference>
<dbReference type="PANTHER" id="PTHR24243">
    <property type="entry name" value="G-PROTEIN COUPLED RECEPTOR"/>
    <property type="match status" value="1"/>
</dbReference>
<dbReference type="GO" id="GO:0004930">
    <property type="term" value="F:G protein-coupled receptor activity"/>
    <property type="evidence" value="ECO:0007669"/>
    <property type="project" value="UniProtKB-KW"/>
</dbReference>
<dbReference type="GO" id="GO:0016020">
    <property type="term" value="C:membrane"/>
    <property type="evidence" value="ECO:0007669"/>
    <property type="project" value="UniProtKB-SubCell"/>
</dbReference>
<evidence type="ECO:0000256" key="7">
    <source>
        <dbReference type="ARBA" id="ARBA00023224"/>
    </source>
</evidence>
<dbReference type="HOGENOM" id="CLU_009579_6_0_1"/>
<gene>
    <name evidence="11" type="ORF">NEMVEDRAFT_v1g197214</name>
</gene>
<dbReference type="KEGG" id="nve:5521109"/>
<dbReference type="InParanoid" id="A7RHI8"/>
<evidence type="ECO:0000313" key="12">
    <source>
        <dbReference type="Proteomes" id="UP000001593"/>
    </source>
</evidence>
<dbReference type="InterPro" id="IPR017452">
    <property type="entry name" value="GPCR_Rhodpsn_7TM"/>
</dbReference>
<dbReference type="PANTHER" id="PTHR24243:SF208">
    <property type="entry name" value="PYROKININ-1 RECEPTOR"/>
    <property type="match status" value="1"/>
</dbReference>
<evidence type="ECO:0000256" key="8">
    <source>
        <dbReference type="RuleBase" id="RU000688"/>
    </source>
</evidence>
<dbReference type="Proteomes" id="UP000001593">
    <property type="component" value="Unassembled WGS sequence"/>
</dbReference>
<name>A7RHI8_NEMVE</name>
<dbReference type="PROSITE" id="PS50262">
    <property type="entry name" value="G_PROTEIN_RECEP_F1_2"/>
    <property type="match status" value="1"/>
</dbReference>
<evidence type="ECO:0000256" key="6">
    <source>
        <dbReference type="ARBA" id="ARBA00023170"/>
    </source>
</evidence>
<evidence type="ECO:0000256" key="1">
    <source>
        <dbReference type="ARBA" id="ARBA00004141"/>
    </source>
</evidence>
<feature type="transmembrane region" description="Helical" evidence="9">
    <location>
        <begin position="29"/>
        <end position="54"/>
    </location>
</feature>
<protein>
    <recommendedName>
        <fullName evidence="10">G-protein coupled receptors family 1 profile domain-containing protein</fullName>
    </recommendedName>
</protein>
<dbReference type="STRING" id="45351.A7RHI8"/>
<feature type="transmembrane region" description="Helical" evidence="9">
    <location>
        <begin position="151"/>
        <end position="171"/>
    </location>
</feature>
<dbReference type="eggNOG" id="KOG4219">
    <property type="taxonomic scope" value="Eukaryota"/>
</dbReference>
<dbReference type="CDD" id="cd00637">
    <property type="entry name" value="7tm_classA_rhodopsin-like"/>
    <property type="match status" value="1"/>
</dbReference>
<dbReference type="FunCoup" id="A7RHI8">
    <property type="interactions" value="134"/>
</dbReference>
<dbReference type="PhylomeDB" id="A7RHI8"/>
<evidence type="ECO:0000256" key="2">
    <source>
        <dbReference type="ARBA" id="ARBA00022692"/>
    </source>
</evidence>
<evidence type="ECO:0000256" key="5">
    <source>
        <dbReference type="ARBA" id="ARBA00023136"/>
    </source>
</evidence>
<keyword evidence="2 8" id="KW-0812">Transmembrane</keyword>
<evidence type="ECO:0000256" key="4">
    <source>
        <dbReference type="ARBA" id="ARBA00023040"/>
    </source>
</evidence>
<keyword evidence="7 8" id="KW-0807">Transducer</keyword>
<dbReference type="Pfam" id="PF00001">
    <property type="entry name" value="7tm_1"/>
    <property type="match status" value="1"/>
</dbReference>
<dbReference type="SMART" id="SM01381">
    <property type="entry name" value="7TM_GPCR_Srsx"/>
    <property type="match status" value="1"/>
</dbReference>
<feature type="transmembrane region" description="Helical" evidence="9">
    <location>
        <begin position="245"/>
        <end position="270"/>
    </location>
</feature>
<keyword evidence="3 9" id="KW-1133">Transmembrane helix</keyword>
<evidence type="ECO:0000256" key="3">
    <source>
        <dbReference type="ARBA" id="ARBA00022989"/>
    </source>
</evidence>
<dbReference type="SUPFAM" id="SSF81321">
    <property type="entry name" value="Family A G protein-coupled receptor-like"/>
    <property type="match status" value="1"/>
</dbReference>
<dbReference type="InterPro" id="IPR000276">
    <property type="entry name" value="GPCR_Rhodpsn"/>
</dbReference>
<feature type="transmembrane region" description="Helical" evidence="9">
    <location>
        <begin position="195"/>
        <end position="218"/>
    </location>
</feature>
<comment type="subcellular location">
    <subcellularLocation>
        <location evidence="1">Membrane</location>
        <topology evidence="1">Multi-pass membrane protein</topology>
    </subcellularLocation>
</comment>